<dbReference type="InterPro" id="IPR002347">
    <property type="entry name" value="SDR_fam"/>
</dbReference>
<accession>A0A3B5LH58</accession>
<dbReference type="STRING" id="32473.ENSXCOP00000007204"/>
<dbReference type="Gene3D" id="3.40.50.720">
    <property type="entry name" value="NAD(P)-binding Rossmann-like Domain"/>
    <property type="match status" value="2"/>
</dbReference>
<dbReference type="GeneTree" id="ENSGT00940000166017"/>
<protein>
    <submittedName>
        <fullName evidence="1">Uncharacterized protein</fullName>
    </submittedName>
</protein>
<reference evidence="1" key="2">
    <citation type="submission" date="2025-09" db="UniProtKB">
        <authorList>
            <consortium name="Ensembl"/>
        </authorList>
    </citation>
    <scope>IDENTIFICATION</scope>
</reference>
<dbReference type="InterPro" id="IPR036291">
    <property type="entry name" value="NAD(P)-bd_dom_sf"/>
</dbReference>
<dbReference type="InterPro" id="IPR051468">
    <property type="entry name" value="Fungal_SecMetab_SDRs"/>
</dbReference>
<proteinExistence type="predicted"/>
<organism evidence="1 2">
    <name type="scientific">Xiphophorus couchianus</name>
    <name type="common">Monterrey platyfish</name>
    <dbReference type="NCBI Taxonomy" id="32473"/>
    <lineage>
        <taxon>Eukaryota</taxon>
        <taxon>Metazoa</taxon>
        <taxon>Chordata</taxon>
        <taxon>Craniata</taxon>
        <taxon>Vertebrata</taxon>
        <taxon>Euteleostomi</taxon>
        <taxon>Actinopterygii</taxon>
        <taxon>Neopterygii</taxon>
        <taxon>Teleostei</taxon>
        <taxon>Neoteleostei</taxon>
        <taxon>Acanthomorphata</taxon>
        <taxon>Ovalentaria</taxon>
        <taxon>Atherinomorphae</taxon>
        <taxon>Cyprinodontiformes</taxon>
        <taxon>Poeciliidae</taxon>
        <taxon>Poeciliinae</taxon>
        <taxon>Xiphophorus</taxon>
    </lineage>
</organism>
<dbReference type="SUPFAM" id="SSF51735">
    <property type="entry name" value="NAD(P)-binding Rossmann-fold domains"/>
    <property type="match status" value="2"/>
</dbReference>
<dbReference type="Proteomes" id="UP000261380">
    <property type="component" value="Unplaced"/>
</dbReference>
<dbReference type="PANTHER" id="PTHR43544">
    <property type="entry name" value="SHORT-CHAIN DEHYDROGENASE/REDUCTASE"/>
    <property type="match status" value="1"/>
</dbReference>
<keyword evidence="2" id="KW-1185">Reference proteome</keyword>
<sequence>MSVNLKGNILVTGTNRGIGLELVKQLAEKTGPETQIYASCRDPEGTRAEVVNILLIVFTSPANTDICCCAHRNFREFKNGRNLSCEYAALNMLTCCQAEDFRRHGILVTAIHPGWVQTEMGGEQAPLMPQDSVAGMLHVMSTLSNKHSGLLLDWEGNTIPW</sequence>
<dbReference type="GO" id="GO:0016491">
    <property type="term" value="F:oxidoreductase activity"/>
    <property type="evidence" value="ECO:0007669"/>
    <property type="project" value="TreeGrafter"/>
</dbReference>
<name>A0A3B5LH58_9TELE</name>
<reference evidence="1" key="1">
    <citation type="submission" date="2025-08" db="UniProtKB">
        <authorList>
            <consortium name="Ensembl"/>
        </authorList>
    </citation>
    <scope>IDENTIFICATION</scope>
</reference>
<dbReference type="Ensembl" id="ENSXCOT00000007296.1">
    <property type="protein sequence ID" value="ENSXCOP00000007204.1"/>
    <property type="gene ID" value="ENSXCOG00000005566.1"/>
</dbReference>
<dbReference type="PANTHER" id="PTHR43544:SF33">
    <property type="entry name" value="C-FACTOR"/>
    <property type="match status" value="1"/>
</dbReference>
<dbReference type="AlphaFoldDB" id="A0A3B5LH58"/>
<evidence type="ECO:0000313" key="2">
    <source>
        <dbReference type="Proteomes" id="UP000261380"/>
    </source>
</evidence>
<dbReference type="PRINTS" id="PR00081">
    <property type="entry name" value="GDHRDH"/>
</dbReference>
<dbReference type="GO" id="GO:0005737">
    <property type="term" value="C:cytoplasm"/>
    <property type="evidence" value="ECO:0007669"/>
    <property type="project" value="TreeGrafter"/>
</dbReference>
<evidence type="ECO:0000313" key="1">
    <source>
        <dbReference type="Ensembl" id="ENSXCOP00000007204.1"/>
    </source>
</evidence>